<dbReference type="EMBL" id="CP053452">
    <property type="protein sequence ID" value="QJX00534.1"/>
    <property type="molecule type" value="Genomic_DNA"/>
</dbReference>
<keyword evidence="5 12" id="KW-0418">Kinase</keyword>
<evidence type="ECO:0000259" key="9">
    <source>
        <dbReference type="PROSITE" id="PS50110"/>
    </source>
</evidence>
<dbReference type="InterPro" id="IPR013767">
    <property type="entry name" value="PAS_fold"/>
</dbReference>
<dbReference type="Gene3D" id="3.40.50.2300">
    <property type="match status" value="1"/>
</dbReference>
<dbReference type="InterPro" id="IPR011006">
    <property type="entry name" value="CheY-like_superfamily"/>
</dbReference>
<gene>
    <name evidence="12" type="ORF">FTUN_8164</name>
</gene>
<dbReference type="Pfam" id="PF05227">
    <property type="entry name" value="CHASE3"/>
    <property type="match status" value="1"/>
</dbReference>
<dbReference type="InterPro" id="IPR036890">
    <property type="entry name" value="HATPase_C_sf"/>
</dbReference>
<dbReference type="GO" id="GO:0006355">
    <property type="term" value="P:regulation of DNA-templated transcription"/>
    <property type="evidence" value="ECO:0007669"/>
    <property type="project" value="InterPro"/>
</dbReference>
<proteinExistence type="predicted"/>
<dbReference type="FunFam" id="3.30.565.10:FF:000006">
    <property type="entry name" value="Sensor histidine kinase WalK"/>
    <property type="match status" value="1"/>
</dbReference>
<dbReference type="SUPFAM" id="SSF55785">
    <property type="entry name" value="PYP-like sensor domain (PAS domain)"/>
    <property type="match status" value="5"/>
</dbReference>
<evidence type="ECO:0000256" key="7">
    <source>
        <dbReference type="SAM" id="Phobius"/>
    </source>
</evidence>
<feature type="domain" description="Response regulatory" evidence="9">
    <location>
        <begin position="1293"/>
        <end position="1409"/>
    </location>
</feature>
<evidence type="ECO:0000313" key="12">
    <source>
        <dbReference type="EMBL" id="QJX00534.1"/>
    </source>
</evidence>
<dbReference type="Pfam" id="PF08448">
    <property type="entry name" value="PAS_4"/>
    <property type="match status" value="2"/>
</dbReference>
<evidence type="ECO:0000259" key="10">
    <source>
        <dbReference type="PROSITE" id="PS50112"/>
    </source>
</evidence>
<feature type="domain" description="PAS" evidence="10">
    <location>
        <begin position="348"/>
        <end position="418"/>
    </location>
</feature>
<dbReference type="Pfam" id="PF00989">
    <property type="entry name" value="PAS"/>
    <property type="match status" value="1"/>
</dbReference>
<dbReference type="InterPro" id="IPR001789">
    <property type="entry name" value="Sig_transdc_resp-reg_receiver"/>
</dbReference>
<dbReference type="Pfam" id="PF00512">
    <property type="entry name" value="HisKA"/>
    <property type="match status" value="1"/>
</dbReference>
<dbReference type="PROSITE" id="PS50109">
    <property type="entry name" value="HIS_KIN"/>
    <property type="match status" value="1"/>
</dbReference>
<dbReference type="CDD" id="cd00130">
    <property type="entry name" value="PAS"/>
    <property type="match status" value="5"/>
</dbReference>
<feature type="domain" description="PAC" evidence="11">
    <location>
        <begin position="678"/>
        <end position="730"/>
    </location>
</feature>
<dbReference type="InterPro" id="IPR013655">
    <property type="entry name" value="PAS_fold_3"/>
</dbReference>
<feature type="domain" description="PAS" evidence="10">
    <location>
        <begin position="222"/>
        <end position="295"/>
    </location>
</feature>
<feature type="transmembrane region" description="Helical" evidence="7">
    <location>
        <begin position="184"/>
        <end position="205"/>
    </location>
</feature>
<evidence type="ECO:0000256" key="6">
    <source>
        <dbReference type="PROSITE-ProRule" id="PRU00169"/>
    </source>
</evidence>
<dbReference type="KEGG" id="ftj:FTUN_8164"/>
<accession>A0A6M5Z4Z4</accession>
<keyword evidence="7" id="KW-0472">Membrane</keyword>
<feature type="domain" description="PAC" evidence="11">
    <location>
        <begin position="300"/>
        <end position="351"/>
    </location>
</feature>
<dbReference type="InterPro" id="IPR004358">
    <property type="entry name" value="Sig_transdc_His_kin-like_C"/>
</dbReference>
<dbReference type="InterPro" id="IPR007891">
    <property type="entry name" value="CHASE3"/>
</dbReference>
<dbReference type="SMART" id="SM00065">
    <property type="entry name" value="GAF"/>
    <property type="match status" value="1"/>
</dbReference>
<evidence type="ECO:0000313" key="13">
    <source>
        <dbReference type="Proteomes" id="UP000503447"/>
    </source>
</evidence>
<dbReference type="Proteomes" id="UP000503447">
    <property type="component" value="Chromosome"/>
</dbReference>
<dbReference type="SMART" id="SM00388">
    <property type="entry name" value="HisKA"/>
    <property type="match status" value="1"/>
</dbReference>
<feature type="domain" description="Histidine kinase" evidence="8">
    <location>
        <begin position="1052"/>
        <end position="1270"/>
    </location>
</feature>
<dbReference type="InterPro" id="IPR000700">
    <property type="entry name" value="PAS-assoc_C"/>
</dbReference>
<dbReference type="Pfam" id="PF01590">
    <property type="entry name" value="GAF"/>
    <property type="match status" value="1"/>
</dbReference>
<dbReference type="Gene3D" id="3.30.450.40">
    <property type="match status" value="1"/>
</dbReference>
<dbReference type="CDD" id="cd16922">
    <property type="entry name" value="HATPase_EvgS-ArcB-TorS-like"/>
    <property type="match status" value="1"/>
</dbReference>
<dbReference type="InterPro" id="IPR003594">
    <property type="entry name" value="HATPase_dom"/>
</dbReference>
<reference evidence="13" key="1">
    <citation type="submission" date="2020-05" db="EMBL/GenBank/DDBJ databases">
        <title>Frigoriglobus tundricola gen. nov., sp. nov., a psychrotolerant cellulolytic planctomycete of the family Gemmataceae with two divergent copies of 16S rRNA gene.</title>
        <authorList>
            <person name="Kulichevskaya I.S."/>
            <person name="Ivanova A.A."/>
            <person name="Naumoff D.G."/>
            <person name="Beletsky A.V."/>
            <person name="Rijpstra W.I.C."/>
            <person name="Sinninghe Damste J.S."/>
            <person name="Mardanov A.V."/>
            <person name="Ravin N.V."/>
            <person name="Dedysh S.N."/>
        </authorList>
    </citation>
    <scope>NUCLEOTIDE SEQUENCE [LARGE SCALE GENOMIC DNA]</scope>
    <source>
        <strain evidence="13">PL17</strain>
    </source>
</reference>
<dbReference type="Pfam" id="PF00072">
    <property type="entry name" value="Response_reg"/>
    <property type="match status" value="1"/>
</dbReference>
<feature type="modified residue" description="4-aspartylphosphate" evidence="6">
    <location>
        <position position="1342"/>
    </location>
</feature>
<dbReference type="SUPFAM" id="SSF55874">
    <property type="entry name" value="ATPase domain of HSP90 chaperone/DNA topoisomerase II/histidine kinase"/>
    <property type="match status" value="1"/>
</dbReference>
<dbReference type="SUPFAM" id="SSF55781">
    <property type="entry name" value="GAF domain-like"/>
    <property type="match status" value="1"/>
</dbReference>
<dbReference type="InterPro" id="IPR005467">
    <property type="entry name" value="His_kinase_dom"/>
</dbReference>
<dbReference type="GO" id="GO:0000155">
    <property type="term" value="F:phosphorelay sensor kinase activity"/>
    <property type="evidence" value="ECO:0007669"/>
    <property type="project" value="InterPro"/>
</dbReference>
<dbReference type="RefSeq" id="WP_227254628.1">
    <property type="nucleotide sequence ID" value="NZ_CP053452.2"/>
</dbReference>
<dbReference type="InterPro" id="IPR029016">
    <property type="entry name" value="GAF-like_dom_sf"/>
</dbReference>
<dbReference type="SMART" id="SM00086">
    <property type="entry name" value="PAC"/>
    <property type="match status" value="5"/>
</dbReference>
<feature type="domain" description="PAC" evidence="11">
    <location>
        <begin position="817"/>
        <end position="869"/>
    </location>
</feature>
<dbReference type="InterPro" id="IPR000014">
    <property type="entry name" value="PAS"/>
</dbReference>
<dbReference type="InterPro" id="IPR013656">
    <property type="entry name" value="PAS_4"/>
</dbReference>
<organism evidence="12 13">
    <name type="scientific">Frigoriglobus tundricola</name>
    <dbReference type="NCBI Taxonomy" id="2774151"/>
    <lineage>
        <taxon>Bacteria</taxon>
        <taxon>Pseudomonadati</taxon>
        <taxon>Planctomycetota</taxon>
        <taxon>Planctomycetia</taxon>
        <taxon>Gemmatales</taxon>
        <taxon>Gemmataceae</taxon>
        <taxon>Frigoriglobus</taxon>
    </lineage>
</organism>
<dbReference type="SMART" id="SM00387">
    <property type="entry name" value="HATPase_c"/>
    <property type="match status" value="1"/>
</dbReference>
<evidence type="ECO:0000256" key="5">
    <source>
        <dbReference type="ARBA" id="ARBA00022777"/>
    </source>
</evidence>
<dbReference type="Pfam" id="PF08447">
    <property type="entry name" value="PAS_3"/>
    <property type="match status" value="2"/>
</dbReference>
<evidence type="ECO:0000256" key="1">
    <source>
        <dbReference type="ARBA" id="ARBA00000085"/>
    </source>
</evidence>
<protein>
    <recommendedName>
        <fullName evidence="2">histidine kinase</fullName>
        <ecNumber evidence="2">2.7.13.3</ecNumber>
    </recommendedName>
</protein>
<feature type="domain" description="PAC" evidence="11">
    <location>
        <begin position="548"/>
        <end position="600"/>
    </location>
</feature>
<dbReference type="NCBIfam" id="TIGR00229">
    <property type="entry name" value="sensory_box"/>
    <property type="match status" value="4"/>
</dbReference>
<keyword evidence="13" id="KW-1185">Reference proteome</keyword>
<dbReference type="Gene3D" id="3.30.565.10">
    <property type="entry name" value="Histidine kinase-like ATPase, C-terminal domain"/>
    <property type="match status" value="1"/>
</dbReference>
<dbReference type="PROSITE" id="PS50110">
    <property type="entry name" value="RESPONSE_REGULATORY"/>
    <property type="match status" value="1"/>
</dbReference>
<dbReference type="Gene3D" id="1.10.287.130">
    <property type="match status" value="1"/>
</dbReference>
<dbReference type="PROSITE" id="PS50112">
    <property type="entry name" value="PAS"/>
    <property type="match status" value="3"/>
</dbReference>
<evidence type="ECO:0000256" key="2">
    <source>
        <dbReference type="ARBA" id="ARBA00012438"/>
    </source>
</evidence>
<dbReference type="InterPro" id="IPR001610">
    <property type="entry name" value="PAC"/>
</dbReference>
<dbReference type="SMART" id="SM00091">
    <property type="entry name" value="PAS"/>
    <property type="match status" value="5"/>
</dbReference>
<keyword evidence="3 6" id="KW-0597">Phosphoprotein</keyword>
<dbReference type="SUPFAM" id="SSF47384">
    <property type="entry name" value="Homodimeric domain of signal transducing histidine kinase"/>
    <property type="match status" value="1"/>
</dbReference>
<dbReference type="CDD" id="cd00082">
    <property type="entry name" value="HisKA"/>
    <property type="match status" value="1"/>
</dbReference>
<dbReference type="PROSITE" id="PS50113">
    <property type="entry name" value="PAC"/>
    <property type="match status" value="5"/>
</dbReference>
<evidence type="ECO:0000259" key="8">
    <source>
        <dbReference type="PROSITE" id="PS50109"/>
    </source>
</evidence>
<evidence type="ECO:0000259" key="11">
    <source>
        <dbReference type="PROSITE" id="PS50113"/>
    </source>
</evidence>
<feature type="domain" description="PAS" evidence="10">
    <location>
        <begin position="601"/>
        <end position="675"/>
    </location>
</feature>
<dbReference type="PANTHER" id="PTHR43547">
    <property type="entry name" value="TWO-COMPONENT HISTIDINE KINASE"/>
    <property type="match status" value="1"/>
</dbReference>
<comment type="catalytic activity">
    <reaction evidence="1">
        <text>ATP + protein L-histidine = ADP + protein N-phospho-L-histidine.</text>
        <dbReference type="EC" id="2.7.13.3"/>
    </reaction>
</comment>
<dbReference type="PANTHER" id="PTHR43547:SF2">
    <property type="entry name" value="HYBRID SIGNAL TRANSDUCTION HISTIDINE KINASE C"/>
    <property type="match status" value="1"/>
</dbReference>
<sequence length="1413" mass="153408">MRQGFDRGVIVGIVLLAVMTVAIAATSHVSTRALRAGSRRAAHSLTVLDGIGTVRSDTRKLQAEQRAYLITGLDEWVRPYEDAAAALRADAAALAARTAQDPDQHQRALAAQRDIETGIANMNEVVRLRGRPKGHEAVVALARERGRRSFVDPLLETLAEMDRAERGRQAALETEADEAYTRSVFYGAITAALGLVAIGTFVVLLRRSVRARTRAAARLDEQRELLNATLFSIGDAVIATDARGNVTFLNPVAEALTGWSRDDARGVPIDRVFHIVNESNRAPVENPALQALKHGKIVGLANHTVLVARNGVERPIEDSAAPIRSRGGISGAVLVFRDVTERRRAEAGLARLAAIVESSDDAIVGKTLDGTIRSWNAGAERLFGYTAGEAIGRSITLIVPPERVAEEKALLDRLVAGERAEHFETVRVTRDGRRLDISLTISPIRDREGRVIGASKVARNVTDRKLAEAERARLTETLELALSAADLGTWVWDPVTDLVTLSDRAADIYGVPAGRKYTREWLRGLLRPEYRQPAQEAARRAVTERGDYDTEYQLDHSQNGRVWIAVWGRGAYDPAGELVRMLGVCQDVTARRGAENALRASEARVRLATEAAGLAVWTWEPAADLVVWENDRPYELFGVPRTDVPITAGRFVAEFLHPDDAPGFARAVAGTLETGQRFHFRGRFRRPNGDLRWIELTGRLEPAAPGAPARIVGTGADITDLTRAAERERQTAVEALAAAEANAKFRTFFEQGSNFAGVMKLDGTLVEANRLCLHACGYAREDVIGRKFWECGWWNRSPAVTAAVRRGSEGAAEGRPVRLETPYYFADGSERIIDLVLAPVTDPAGRALFVAATGTDVTDRTRDEAGVRFLADASASLAELVDYESTLGRIANLAVGGFADWCVVDVLDAAGERRRLAVANPSAGEALARGAGAAFRPGRDAIAGIPHVLRTGEPVVVPDLTALDPATDPQGERIVELRTRGVRSYLSVPLLSRGRVIGGMTFLSTSSRYRYGPAELRVARDLAARVTTAIENASLYLALQEQDRRKDEFLATLAHELRNPLAPIRNGVQILRTALPPDARLGRTLGMMERQLGHMVHLIDDLMDVARVSSGKVLLRKERVDLRDAAGSAVETIRQAIDTNRHEMDVRLPDEPLVISADRTRLTQILANLLNNAAKYTPPGGRIVLTAAGSGTEAVIRVTDTGIGIPADMLHRIFDMFTQVGTSLDRAQGGVGIGLTLVKRLVEMHGGSVTAHSPGPGRGSEFVVRLPLAPAEIGDRTAASLAGGRSGSEPRLTILVVDDNRDAADTLCDLLGLKGHEVLTANDGPEALRVLEAFRPNLILLDLGLPGMNGFEVARRVRENPDLRGVTIAALTGWGQDEDRRRTREGGFDHHLVKPVNIDDLDTILTGLRRDHE</sequence>
<dbReference type="InterPro" id="IPR035965">
    <property type="entry name" value="PAS-like_dom_sf"/>
</dbReference>
<dbReference type="InterPro" id="IPR003018">
    <property type="entry name" value="GAF"/>
</dbReference>
<dbReference type="SUPFAM" id="SSF52172">
    <property type="entry name" value="CheY-like"/>
    <property type="match status" value="1"/>
</dbReference>
<dbReference type="CDD" id="cd17580">
    <property type="entry name" value="REC_2_DhkD-like"/>
    <property type="match status" value="1"/>
</dbReference>
<keyword evidence="7" id="KW-1133">Transmembrane helix</keyword>
<keyword evidence="7" id="KW-0812">Transmembrane</keyword>
<dbReference type="InterPro" id="IPR036097">
    <property type="entry name" value="HisK_dim/P_sf"/>
</dbReference>
<dbReference type="Pfam" id="PF02518">
    <property type="entry name" value="HATPase_c"/>
    <property type="match status" value="1"/>
</dbReference>
<keyword evidence="4" id="KW-0808">Transferase</keyword>
<dbReference type="EC" id="2.7.13.3" evidence="2"/>
<dbReference type="Gene3D" id="3.30.450.20">
    <property type="entry name" value="PAS domain"/>
    <property type="match status" value="5"/>
</dbReference>
<dbReference type="InterPro" id="IPR003661">
    <property type="entry name" value="HisK_dim/P_dom"/>
</dbReference>
<evidence type="ECO:0000256" key="3">
    <source>
        <dbReference type="ARBA" id="ARBA00022553"/>
    </source>
</evidence>
<name>A0A6M5Z4Z4_9BACT</name>
<feature type="domain" description="PAC" evidence="11">
    <location>
        <begin position="421"/>
        <end position="473"/>
    </location>
</feature>
<dbReference type="SMART" id="SM00448">
    <property type="entry name" value="REC"/>
    <property type="match status" value="1"/>
</dbReference>
<dbReference type="PRINTS" id="PR00344">
    <property type="entry name" value="BCTRLSENSOR"/>
</dbReference>
<evidence type="ECO:0000256" key="4">
    <source>
        <dbReference type="ARBA" id="ARBA00022679"/>
    </source>
</evidence>